<dbReference type="OrthoDB" id="407298at2759"/>
<gene>
    <name evidence="1" type="ORF">K503DRAFT_861682</name>
</gene>
<proteinExistence type="predicted"/>
<dbReference type="InParanoid" id="A0A1B7NH57"/>
<evidence type="ECO:0000313" key="2">
    <source>
        <dbReference type="Proteomes" id="UP000092154"/>
    </source>
</evidence>
<dbReference type="Gene3D" id="2.120.10.70">
    <property type="entry name" value="Fucose-specific lectin"/>
    <property type="match status" value="1"/>
</dbReference>
<dbReference type="Proteomes" id="UP000092154">
    <property type="component" value="Unassembled WGS sequence"/>
</dbReference>
<reference evidence="1 2" key="1">
    <citation type="submission" date="2016-06" db="EMBL/GenBank/DDBJ databases">
        <title>Comparative genomics of the ectomycorrhizal sister species Rhizopogon vinicolor and Rhizopogon vesiculosus (Basidiomycota: Boletales) reveals a divergence of the mating type B locus.</title>
        <authorList>
            <consortium name="DOE Joint Genome Institute"/>
            <person name="Mujic A.B."/>
            <person name="Kuo A."/>
            <person name="Tritt A."/>
            <person name="Lipzen A."/>
            <person name="Chen C."/>
            <person name="Johnson J."/>
            <person name="Sharma A."/>
            <person name="Barry K."/>
            <person name="Grigoriev I.V."/>
            <person name="Spatafora J.W."/>
        </authorList>
    </citation>
    <scope>NUCLEOTIDE SEQUENCE [LARGE SCALE GENOMIC DNA]</scope>
    <source>
        <strain evidence="1 2">AM-OR11-026</strain>
    </source>
</reference>
<dbReference type="SUPFAM" id="SSF89372">
    <property type="entry name" value="Fucose-specific lectin"/>
    <property type="match status" value="1"/>
</dbReference>
<keyword evidence="2" id="KW-1185">Reference proteome</keyword>
<protein>
    <submittedName>
        <fullName evidence="1">Uncharacterized protein</fullName>
    </submittedName>
</protein>
<evidence type="ECO:0000313" key="1">
    <source>
        <dbReference type="EMBL" id="OAX44099.1"/>
    </source>
</evidence>
<sequence>MPTPHFPVGASAVVALNSQWRTFVHYSDNRIHQLCLFDPNTLVYTDSLVGGPTPMPNSPVAAITWGSTVDHASLRVYYFTEDCKVQEMYWVGGVDAWFKVGNILGDVVDGSFLYAQVHASGNDLQEIRVGYLSPEHCDTITESVFTYPTGWGARTYAIDMMD</sequence>
<dbReference type="EMBL" id="KV448128">
    <property type="protein sequence ID" value="OAX44099.1"/>
    <property type="molecule type" value="Genomic_DNA"/>
</dbReference>
<name>A0A1B7NH57_9AGAM</name>
<organism evidence="1 2">
    <name type="scientific">Rhizopogon vinicolor AM-OR11-026</name>
    <dbReference type="NCBI Taxonomy" id="1314800"/>
    <lineage>
        <taxon>Eukaryota</taxon>
        <taxon>Fungi</taxon>
        <taxon>Dikarya</taxon>
        <taxon>Basidiomycota</taxon>
        <taxon>Agaricomycotina</taxon>
        <taxon>Agaricomycetes</taxon>
        <taxon>Agaricomycetidae</taxon>
        <taxon>Boletales</taxon>
        <taxon>Suillineae</taxon>
        <taxon>Rhizopogonaceae</taxon>
        <taxon>Rhizopogon</taxon>
    </lineage>
</organism>
<accession>A0A1B7NH57</accession>
<dbReference type="AlphaFoldDB" id="A0A1B7NH57"/>